<dbReference type="EMBL" id="JASATX010000002">
    <property type="protein sequence ID" value="MDI2098612.1"/>
    <property type="molecule type" value="Genomic_DNA"/>
</dbReference>
<feature type="transmembrane region" description="Helical" evidence="6">
    <location>
        <begin position="218"/>
        <end position="236"/>
    </location>
</feature>
<evidence type="ECO:0000256" key="1">
    <source>
        <dbReference type="ARBA" id="ARBA00004651"/>
    </source>
</evidence>
<protein>
    <submittedName>
        <fullName evidence="7">ABC transporter permease</fullName>
    </submittedName>
</protein>
<dbReference type="CDD" id="cd06580">
    <property type="entry name" value="TM_PBP1_transp_TpRbsC_like"/>
    <property type="match status" value="1"/>
</dbReference>
<evidence type="ECO:0000256" key="4">
    <source>
        <dbReference type="ARBA" id="ARBA00022989"/>
    </source>
</evidence>
<keyword evidence="3 6" id="KW-0812">Transmembrane</keyword>
<feature type="transmembrane region" description="Helical" evidence="6">
    <location>
        <begin position="141"/>
        <end position="162"/>
    </location>
</feature>
<keyword evidence="4 6" id="KW-1133">Transmembrane helix</keyword>
<comment type="caution">
    <text evidence="7">The sequence shown here is derived from an EMBL/GenBank/DDBJ whole genome shotgun (WGS) entry which is preliminary data.</text>
</comment>
<keyword evidence="2" id="KW-1003">Cell membrane</keyword>
<keyword evidence="5 6" id="KW-0472">Membrane</keyword>
<feature type="transmembrane region" description="Helical" evidence="6">
    <location>
        <begin position="38"/>
        <end position="56"/>
    </location>
</feature>
<sequence length="307" mass="31802">MTEAILVAFLIGTIAAGMPLMLAALGETIGEQSGVLNLGIEGIMLIGGYFGFVAVLMTQSFWLGLLVGTLAGVASSLIMLVLSVWLGLNQIVVGIAITLAGSGITSVLHTQNYGSTNPRLGLDTPWKIPFLSDIPVVGPSIFSQPGMFTVALLIAAAVAWWLHKTNPGLRLRAAGQKPASLDAAGGSVLRTRSLAVLAGGAFSGLGGAYLALLSTGAFTPFMTHGLGYIAIVVTMLARGRISWVVVASLVYGASVAVGTAIQLTNINLPNDVIKMLPFIIVMITLIVFARSAYIPPALAVPYTRGAR</sequence>
<feature type="transmembrane region" description="Helical" evidence="6">
    <location>
        <begin position="91"/>
        <end position="109"/>
    </location>
</feature>
<accession>A0AAW6TC36</accession>
<name>A0AAW6TC36_9MICO</name>
<feature type="transmembrane region" description="Helical" evidence="6">
    <location>
        <begin position="243"/>
        <end position="263"/>
    </location>
</feature>
<dbReference type="Pfam" id="PF02653">
    <property type="entry name" value="BPD_transp_2"/>
    <property type="match status" value="1"/>
</dbReference>
<dbReference type="RefSeq" id="WP_281488396.1">
    <property type="nucleotide sequence ID" value="NZ_CP159582.1"/>
</dbReference>
<evidence type="ECO:0000256" key="2">
    <source>
        <dbReference type="ARBA" id="ARBA00022475"/>
    </source>
</evidence>
<gene>
    <name evidence="7" type="ORF">QF206_06495</name>
</gene>
<proteinExistence type="predicted"/>
<dbReference type="InterPro" id="IPR001851">
    <property type="entry name" value="ABC_transp_permease"/>
</dbReference>
<evidence type="ECO:0000256" key="3">
    <source>
        <dbReference type="ARBA" id="ARBA00022692"/>
    </source>
</evidence>
<dbReference type="GO" id="GO:0022857">
    <property type="term" value="F:transmembrane transporter activity"/>
    <property type="evidence" value="ECO:0007669"/>
    <property type="project" value="InterPro"/>
</dbReference>
<dbReference type="PANTHER" id="PTHR43370">
    <property type="entry name" value="SUGAR ABC TRANSPORTER INTEGRAL MEMBRANE PROTEIN-RELATED"/>
    <property type="match status" value="1"/>
</dbReference>
<reference evidence="7 8" key="1">
    <citation type="submission" date="2023-04" db="EMBL/GenBank/DDBJ databases">
        <title>Klugiella caeni sp. nov. isolated from the sludge of biochemical tank.</title>
        <authorList>
            <person name="Geng K."/>
        </authorList>
    </citation>
    <scope>NUCLEOTIDE SEQUENCE [LARGE SCALE GENOMIC DNA]</scope>
    <source>
        <strain evidence="7 8">YN-L-19</strain>
    </source>
</reference>
<dbReference type="PANTHER" id="PTHR43370:SF2">
    <property type="entry name" value="ABC TRANSPORTER PERMEASE PROTEIN"/>
    <property type="match status" value="1"/>
</dbReference>
<evidence type="ECO:0000256" key="6">
    <source>
        <dbReference type="SAM" id="Phobius"/>
    </source>
</evidence>
<feature type="transmembrane region" description="Helical" evidence="6">
    <location>
        <begin position="275"/>
        <end position="294"/>
    </location>
</feature>
<dbReference type="Proteomes" id="UP001321506">
    <property type="component" value="Unassembled WGS sequence"/>
</dbReference>
<feature type="transmembrane region" description="Helical" evidence="6">
    <location>
        <begin position="6"/>
        <end position="26"/>
    </location>
</feature>
<feature type="transmembrane region" description="Helical" evidence="6">
    <location>
        <begin position="62"/>
        <end position="84"/>
    </location>
</feature>
<evidence type="ECO:0000313" key="8">
    <source>
        <dbReference type="Proteomes" id="UP001321506"/>
    </source>
</evidence>
<dbReference type="AlphaFoldDB" id="A0AAW6TC36"/>
<keyword evidence="8" id="KW-1185">Reference proteome</keyword>
<evidence type="ECO:0000313" key="7">
    <source>
        <dbReference type="EMBL" id="MDI2098612.1"/>
    </source>
</evidence>
<comment type="subcellular location">
    <subcellularLocation>
        <location evidence="1">Cell membrane</location>
        <topology evidence="1">Multi-pass membrane protein</topology>
    </subcellularLocation>
</comment>
<organism evidence="7 8">
    <name type="scientific">Ruicaihuangia caeni</name>
    <dbReference type="NCBI Taxonomy" id="3042517"/>
    <lineage>
        <taxon>Bacteria</taxon>
        <taxon>Bacillati</taxon>
        <taxon>Actinomycetota</taxon>
        <taxon>Actinomycetes</taxon>
        <taxon>Micrococcales</taxon>
        <taxon>Microbacteriaceae</taxon>
        <taxon>Ruicaihuangia</taxon>
    </lineage>
</organism>
<evidence type="ECO:0000256" key="5">
    <source>
        <dbReference type="ARBA" id="ARBA00023136"/>
    </source>
</evidence>
<dbReference type="GO" id="GO:0005886">
    <property type="term" value="C:plasma membrane"/>
    <property type="evidence" value="ECO:0007669"/>
    <property type="project" value="UniProtKB-SubCell"/>
</dbReference>
<feature type="transmembrane region" description="Helical" evidence="6">
    <location>
        <begin position="194"/>
        <end position="212"/>
    </location>
</feature>